<name>A0ACB9R1F9_9MYRT</name>
<evidence type="ECO:0000313" key="1">
    <source>
        <dbReference type="EMBL" id="KAI4372735.1"/>
    </source>
</evidence>
<gene>
    <name evidence="1" type="ORF">MLD38_010933</name>
</gene>
<proteinExistence type="predicted"/>
<keyword evidence="2" id="KW-1185">Reference proteome</keyword>
<comment type="caution">
    <text evidence="1">The sequence shown here is derived from an EMBL/GenBank/DDBJ whole genome shotgun (WGS) entry which is preliminary data.</text>
</comment>
<accession>A0ACB9R1F9</accession>
<sequence>MELSDGERRGDPEGERLTLPLTSRPEWSDVTPLPQDDGPRPVVAIAYKDDFREAMDYFRAVYRSDERSPRSLSLTTLVLSLNPANYTVWEFRRRVLESLGSELLCELDFTEQVAKGNAKNYQLWHHRRWVAEKLGSEAVSRELDFTRKIFLIDAKNYHAWSHRQWVLQNLGGWEYELDYCAQLLDEDVFNNSAWNQRYFVITRSPFLGGLKAMRDSEVDYAIEAIKKSPENESPWRYLRGLYKDDVESWVHDPRVASVCLSILKEQRDLLFSLSTVLDLLCHGFKPSKELADSINALRTSDPEKPDSNMEMARSICSILGSHDPMRANYWAWRKGKLLQA</sequence>
<dbReference type="EMBL" id="CM042883">
    <property type="protein sequence ID" value="KAI4372735.1"/>
    <property type="molecule type" value="Genomic_DNA"/>
</dbReference>
<evidence type="ECO:0000313" key="2">
    <source>
        <dbReference type="Proteomes" id="UP001057402"/>
    </source>
</evidence>
<protein>
    <submittedName>
        <fullName evidence="1">Uncharacterized protein</fullName>
    </submittedName>
</protein>
<dbReference type="Proteomes" id="UP001057402">
    <property type="component" value="Chromosome 4"/>
</dbReference>
<reference evidence="2" key="1">
    <citation type="journal article" date="2023" name="Front. Plant Sci.">
        <title>Chromosomal-level genome assembly of Melastoma candidum provides insights into trichome evolution.</title>
        <authorList>
            <person name="Zhong Y."/>
            <person name="Wu W."/>
            <person name="Sun C."/>
            <person name="Zou P."/>
            <person name="Liu Y."/>
            <person name="Dai S."/>
            <person name="Zhou R."/>
        </authorList>
    </citation>
    <scope>NUCLEOTIDE SEQUENCE [LARGE SCALE GENOMIC DNA]</scope>
</reference>
<organism evidence="1 2">
    <name type="scientific">Melastoma candidum</name>
    <dbReference type="NCBI Taxonomy" id="119954"/>
    <lineage>
        <taxon>Eukaryota</taxon>
        <taxon>Viridiplantae</taxon>
        <taxon>Streptophyta</taxon>
        <taxon>Embryophyta</taxon>
        <taxon>Tracheophyta</taxon>
        <taxon>Spermatophyta</taxon>
        <taxon>Magnoliopsida</taxon>
        <taxon>eudicotyledons</taxon>
        <taxon>Gunneridae</taxon>
        <taxon>Pentapetalae</taxon>
        <taxon>rosids</taxon>
        <taxon>malvids</taxon>
        <taxon>Myrtales</taxon>
        <taxon>Melastomataceae</taxon>
        <taxon>Melastomatoideae</taxon>
        <taxon>Melastomateae</taxon>
        <taxon>Melastoma</taxon>
    </lineage>
</organism>